<reference evidence="3" key="1">
    <citation type="journal article" date="2014" name="Int. J. Syst. Evol. Microbiol.">
        <title>Complete genome sequence of Corynebacterium casei LMG S-19264T (=DSM 44701T), isolated from a smear-ripened cheese.</title>
        <authorList>
            <consortium name="US DOE Joint Genome Institute (JGI-PGF)"/>
            <person name="Walter F."/>
            <person name="Albersmeier A."/>
            <person name="Kalinowski J."/>
            <person name="Ruckert C."/>
        </authorList>
    </citation>
    <scope>NUCLEOTIDE SEQUENCE</scope>
    <source>
        <strain evidence="3">VKM Ac-1321</strain>
    </source>
</reference>
<proteinExistence type="predicted"/>
<feature type="region of interest" description="Disordered" evidence="1">
    <location>
        <begin position="244"/>
        <end position="265"/>
    </location>
</feature>
<evidence type="ECO:0000313" key="3">
    <source>
        <dbReference type="EMBL" id="GLL03578.1"/>
    </source>
</evidence>
<evidence type="ECO:0000256" key="1">
    <source>
        <dbReference type="SAM" id="MobiDB-lite"/>
    </source>
</evidence>
<dbReference type="RefSeq" id="WP_261964797.1">
    <property type="nucleotide sequence ID" value="NZ_BAAAXA010000001.1"/>
</dbReference>
<dbReference type="InterPro" id="IPR029068">
    <property type="entry name" value="Glyas_Bleomycin-R_OHBP_Dase"/>
</dbReference>
<gene>
    <name evidence="3" type="ORF">GCM10017581_053240</name>
</gene>
<dbReference type="PANTHER" id="PTHR35908:SF1">
    <property type="entry name" value="CONSERVED PROTEIN"/>
    <property type="match status" value="1"/>
</dbReference>
<dbReference type="Pfam" id="PF18029">
    <property type="entry name" value="Glyoxalase_6"/>
    <property type="match status" value="2"/>
</dbReference>
<feature type="domain" description="Glyoxalase-like" evidence="2">
    <location>
        <begin position="141"/>
        <end position="241"/>
    </location>
</feature>
<dbReference type="PANTHER" id="PTHR35908">
    <property type="entry name" value="HYPOTHETICAL FUSION PROTEIN"/>
    <property type="match status" value="1"/>
</dbReference>
<protein>
    <recommendedName>
        <fullName evidence="2">Glyoxalase-like domain-containing protein</fullName>
    </recommendedName>
</protein>
<keyword evidence="4" id="KW-1185">Reference proteome</keyword>
<name>A0A9W6KLA9_9ACTN</name>
<dbReference type="SUPFAM" id="SSF54593">
    <property type="entry name" value="Glyoxalase/Bleomycin resistance protein/Dihydroxybiphenyl dioxygenase"/>
    <property type="match status" value="1"/>
</dbReference>
<comment type="caution">
    <text evidence="3">The sequence shown here is derived from an EMBL/GenBank/DDBJ whole genome shotgun (WGS) entry which is preliminary data.</text>
</comment>
<accession>A0A9W6KLA9</accession>
<feature type="domain" description="Glyoxalase-like" evidence="2">
    <location>
        <begin position="25"/>
        <end position="127"/>
    </location>
</feature>
<dbReference type="AlphaFoldDB" id="A0A9W6KLA9"/>
<dbReference type="Gene3D" id="3.10.180.10">
    <property type="entry name" value="2,3-Dihydroxybiphenyl 1,2-Dioxygenase, domain 1"/>
    <property type="match status" value="2"/>
</dbReference>
<evidence type="ECO:0000259" key="2">
    <source>
        <dbReference type="Pfam" id="PF18029"/>
    </source>
</evidence>
<evidence type="ECO:0000313" key="4">
    <source>
        <dbReference type="Proteomes" id="UP001143480"/>
    </source>
</evidence>
<sequence length="265" mass="28948">MTTTRPVEAAAPPPANGAASRFVGVTLDAVDIESVGSFWAAALRGRLVETAPDRWRVQTSRRPDATEMIWINAVDRPRAGKTRVHIDVRLGDDSPGALLRAGAQVLRSPGIDPWYVLADPEGNAFCAYPSTPDRPAGMFELVVDSRDAHAQAYWWASLLDGRVEEEGAAAAVTGTAAIPWDYLVFEPVPEPKRDRNRMRWHIELTHIDTDRLVAAGAVLLGESGTAEERVWELADPEGNEFYAHPAGRFTTPAADPLTRRPSSTF</sequence>
<dbReference type="EMBL" id="BSFP01000035">
    <property type="protein sequence ID" value="GLL03578.1"/>
    <property type="molecule type" value="Genomic_DNA"/>
</dbReference>
<dbReference type="InterPro" id="IPR041581">
    <property type="entry name" value="Glyoxalase_6"/>
</dbReference>
<organism evidence="3 4">
    <name type="scientific">Dactylosporangium matsuzakiense</name>
    <dbReference type="NCBI Taxonomy" id="53360"/>
    <lineage>
        <taxon>Bacteria</taxon>
        <taxon>Bacillati</taxon>
        <taxon>Actinomycetota</taxon>
        <taxon>Actinomycetes</taxon>
        <taxon>Micromonosporales</taxon>
        <taxon>Micromonosporaceae</taxon>
        <taxon>Dactylosporangium</taxon>
    </lineage>
</organism>
<dbReference type="Proteomes" id="UP001143480">
    <property type="component" value="Unassembled WGS sequence"/>
</dbReference>
<reference evidence="3" key="2">
    <citation type="submission" date="2023-01" db="EMBL/GenBank/DDBJ databases">
        <authorList>
            <person name="Sun Q."/>
            <person name="Evtushenko L."/>
        </authorList>
    </citation>
    <scope>NUCLEOTIDE SEQUENCE</scope>
    <source>
        <strain evidence="3">VKM Ac-1321</strain>
    </source>
</reference>